<proteinExistence type="inferred from homology"/>
<dbReference type="InterPro" id="IPR005648">
    <property type="entry name" value="FlgD"/>
</dbReference>
<accession>A0A1T4Y2M0</accession>
<dbReference type="STRING" id="1121449.SAMN02745704_02687"/>
<dbReference type="Gene3D" id="2.60.40.4070">
    <property type="match status" value="1"/>
</dbReference>
<evidence type="ECO:0000256" key="3">
    <source>
        <dbReference type="ARBA" id="ARBA00022795"/>
    </source>
</evidence>
<dbReference type="Gene3D" id="2.30.30.910">
    <property type="match status" value="1"/>
</dbReference>
<protein>
    <recommendedName>
        <fullName evidence="2 5">Basal-body rod modification protein FlgD</fullName>
    </recommendedName>
</protein>
<keyword evidence="3 5" id="KW-1005">Bacterial flagellum biogenesis</keyword>
<feature type="region of interest" description="Disordered" evidence="6">
    <location>
        <begin position="228"/>
        <end position="257"/>
    </location>
</feature>
<evidence type="ECO:0000313" key="9">
    <source>
        <dbReference type="EMBL" id="SKA96006.1"/>
    </source>
</evidence>
<evidence type="ECO:0000256" key="4">
    <source>
        <dbReference type="ARBA" id="ARBA00024746"/>
    </source>
</evidence>
<gene>
    <name evidence="9" type="ORF">SAMN02745704_02687</name>
</gene>
<dbReference type="GO" id="GO:0044781">
    <property type="term" value="P:bacterial-type flagellum organization"/>
    <property type="evidence" value="ECO:0007669"/>
    <property type="project" value="UniProtKB-UniRule"/>
</dbReference>
<dbReference type="EMBL" id="FUYC01000024">
    <property type="protein sequence ID" value="SKA96006.1"/>
    <property type="molecule type" value="Genomic_DNA"/>
</dbReference>
<evidence type="ECO:0000256" key="2">
    <source>
        <dbReference type="ARBA" id="ARBA00016013"/>
    </source>
</evidence>
<name>A0A1T4Y2M0_9BACT</name>
<sequence length="257" mass="27646">MGYYGVSNIVGGHEEYVAEANAPKHKSQMDKDDFLKLLVAQLNHQDPLNPMEDTEMTGQLAEYSSLEQLTNVNTTLDTMLQQSASDQMTTAVSFIGKSVSAKGYNVTKDGNQVSTITYNLGEAVSQLKVNIYDESGDIVRTDLLGSKEPGIFEYAWDGKDDSGNIVADGTYSVGMLGEDVDGQQVMVQTEVSGEVTGVVAEESGYYLRLKDGRYVNFNFVTEVVSDSTINTDEGGDGTDSGSDSGNTDNTDNTDADA</sequence>
<dbReference type="OrthoDB" id="9785233at2"/>
<dbReference type="Pfam" id="PF13861">
    <property type="entry name" value="FLgD_tudor"/>
    <property type="match status" value="1"/>
</dbReference>
<evidence type="ECO:0000256" key="5">
    <source>
        <dbReference type="RuleBase" id="RU362076"/>
    </source>
</evidence>
<keyword evidence="10" id="KW-1185">Reference proteome</keyword>
<evidence type="ECO:0000256" key="1">
    <source>
        <dbReference type="ARBA" id="ARBA00010577"/>
    </source>
</evidence>
<dbReference type="InterPro" id="IPR025965">
    <property type="entry name" value="FlgD/Vpr_Ig-like"/>
</dbReference>
<dbReference type="Pfam" id="PF13860">
    <property type="entry name" value="FlgD_ig"/>
    <property type="match status" value="1"/>
</dbReference>
<organism evidence="9 10">
    <name type="scientific">Paucidesulfovibrio gracilis DSM 16080</name>
    <dbReference type="NCBI Taxonomy" id="1121449"/>
    <lineage>
        <taxon>Bacteria</taxon>
        <taxon>Pseudomonadati</taxon>
        <taxon>Thermodesulfobacteriota</taxon>
        <taxon>Desulfovibrionia</taxon>
        <taxon>Desulfovibrionales</taxon>
        <taxon>Desulfovibrionaceae</taxon>
        <taxon>Paucidesulfovibrio</taxon>
    </lineage>
</organism>
<comment type="function">
    <text evidence="4 5">Required for flagellar hook formation. May act as a scaffolding protein.</text>
</comment>
<keyword evidence="9" id="KW-0282">Flagellum</keyword>
<evidence type="ECO:0000259" key="8">
    <source>
        <dbReference type="Pfam" id="PF13861"/>
    </source>
</evidence>
<feature type="compositionally biased region" description="Low complexity" evidence="6">
    <location>
        <begin position="239"/>
        <end position="250"/>
    </location>
</feature>
<dbReference type="Proteomes" id="UP000190027">
    <property type="component" value="Unassembled WGS sequence"/>
</dbReference>
<evidence type="ECO:0000256" key="6">
    <source>
        <dbReference type="SAM" id="MobiDB-lite"/>
    </source>
</evidence>
<reference evidence="9 10" key="1">
    <citation type="submission" date="2017-02" db="EMBL/GenBank/DDBJ databases">
        <authorList>
            <person name="Peterson S.W."/>
        </authorList>
    </citation>
    <scope>NUCLEOTIDE SEQUENCE [LARGE SCALE GENOMIC DNA]</scope>
    <source>
        <strain evidence="9 10">DSM 16080</strain>
    </source>
</reference>
<keyword evidence="9" id="KW-0966">Cell projection</keyword>
<evidence type="ECO:0000313" key="10">
    <source>
        <dbReference type="Proteomes" id="UP000190027"/>
    </source>
</evidence>
<dbReference type="AlphaFoldDB" id="A0A1T4Y2M0"/>
<dbReference type="Pfam" id="PF03963">
    <property type="entry name" value="FlgD"/>
    <property type="match status" value="1"/>
</dbReference>
<comment type="similarity">
    <text evidence="1 5">Belongs to the FlgD family.</text>
</comment>
<dbReference type="InterPro" id="IPR025963">
    <property type="entry name" value="FLgD_Tudor"/>
</dbReference>
<feature type="domain" description="FlgD/Vpr Ig-like" evidence="7">
    <location>
        <begin position="106"/>
        <end position="175"/>
    </location>
</feature>
<dbReference type="RefSeq" id="WP_078718231.1">
    <property type="nucleotide sequence ID" value="NZ_FUYC01000024.1"/>
</dbReference>
<feature type="domain" description="FlgD Tudor-like" evidence="8">
    <location>
        <begin position="86"/>
        <end position="220"/>
    </location>
</feature>
<keyword evidence="9" id="KW-0969">Cilium</keyword>
<evidence type="ECO:0000259" key="7">
    <source>
        <dbReference type="Pfam" id="PF13860"/>
    </source>
</evidence>